<dbReference type="EC" id="2.7.4.9" evidence="2 12"/>
<sequence length="210" mass="23597">MSKKGLFITLEGVEGVGKSTNLQYIHKLLSDELQVPVMVTREPGGTPLAEELRGVLLQPRGEHVNELTELMLMFAARAQHLHERILPSLHQGVWVLCDRFTDATYAYQGSGRGMCVDVIASLEQLVQGEVRPDLTFLLDLPVEVGLARAQARGQMDRFESEQSAFFERVREGYLKRAKCEPDRFVIIDAQPPLEEVQAQIRQALLTRASK</sequence>
<dbReference type="InterPro" id="IPR039430">
    <property type="entry name" value="Thymidylate_kin-like_dom"/>
</dbReference>
<dbReference type="SUPFAM" id="SSF52540">
    <property type="entry name" value="P-loop containing nucleoside triphosphate hydrolases"/>
    <property type="match status" value="1"/>
</dbReference>
<evidence type="ECO:0000256" key="4">
    <source>
        <dbReference type="ARBA" id="ARBA00022679"/>
    </source>
</evidence>
<dbReference type="GO" id="GO:0005524">
    <property type="term" value="F:ATP binding"/>
    <property type="evidence" value="ECO:0007669"/>
    <property type="project" value="UniProtKB-UniRule"/>
</dbReference>
<name>A0A364NR79_9GAMM</name>
<feature type="binding site" evidence="12">
    <location>
        <begin position="12"/>
        <end position="19"/>
    </location>
    <ligand>
        <name>ATP</name>
        <dbReference type="ChEBI" id="CHEBI:30616"/>
    </ligand>
</feature>
<dbReference type="HAMAP" id="MF_00165">
    <property type="entry name" value="Thymidylate_kinase"/>
    <property type="match status" value="1"/>
</dbReference>
<organism evidence="14 15">
    <name type="scientific">Nitrincola tibetensis</name>
    <dbReference type="NCBI Taxonomy" id="2219697"/>
    <lineage>
        <taxon>Bacteria</taxon>
        <taxon>Pseudomonadati</taxon>
        <taxon>Pseudomonadota</taxon>
        <taxon>Gammaproteobacteria</taxon>
        <taxon>Oceanospirillales</taxon>
        <taxon>Oceanospirillaceae</taxon>
        <taxon>Nitrincola</taxon>
    </lineage>
</organism>
<dbReference type="NCBIfam" id="TIGR00041">
    <property type="entry name" value="DTMP_kinase"/>
    <property type="match status" value="1"/>
</dbReference>
<dbReference type="Proteomes" id="UP000250744">
    <property type="component" value="Unassembled WGS sequence"/>
</dbReference>
<dbReference type="GO" id="GO:0006235">
    <property type="term" value="P:dTTP biosynthetic process"/>
    <property type="evidence" value="ECO:0007669"/>
    <property type="project" value="UniProtKB-UniRule"/>
</dbReference>
<keyword evidence="15" id="KW-1185">Reference proteome</keyword>
<proteinExistence type="inferred from homology"/>
<dbReference type="InterPro" id="IPR018094">
    <property type="entry name" value="Thymidylate_kinase"/>
</dbReference>
<reference evidence="14 15" key="1">
    <citation type="submission" date="2018-06" db="EMBL/GenBank/DDBJ databases">
        <title>Nitrincola tibetense sp. nov., isolated from Lake XuguoCo on Tibetan Plateau.</title>
        <authorList>
            <person name="Xing P."/>
        </authorList>
    </citation>
    <scope>NUCLEOTIDE SEQUENCE [LARGE SCALE GENOMIC DNA]</scope>
    <source>
        <strain evidence="15">xg18</strain>
    </source>
</reference>
<evidence type="ECO:0000313" key="14">
    <source>
        <dbReference type="EMBL" id="RAU19377.1"/>
    </source>
</evidence>
<dbReference type="CDD" id="cd01672">
    <property type="entry name" value="TMPK"/>
    <property type="match status" value="1"/>
</dbReference>
<dbReference type="AlphaFoldDB" id="A0A364NR79"/>
<dbReference type="GO" id="GO:0005829">
    <property type="term" value="C:cytosol"/>
    <property type="evidence" value="ECO:0007669"/>
    <property type="project" value="TreeGrafter"/>
</dbReference>
<dbReference type="GO" id="GO:0006227">
    <property type="term" value="P:dUDP biosynthetic process"/>
    <property type="evidence" value="ECO:0007669"/>
    <property type="project" value="TreeGrafter"/>
</dbReference>
<evidence type="ECO:0000256" key="7">
    <source>
        <dbReference type="ARBA" id="ARBA00022777"/>
    </source>
</evidence>
<dbReference type="GO" id="GO:0004798">
    <property type="term" value="F:dTMP kinase activity"/>
    <property type="evidence" value="ECO:0007669"/>
    <property type="project" value="UniProtKB-UniRule"/>
</dbReference>
<comment type="similarity">
    <text evidence="1 12">Belongs to the thymidylate kinase family.</text>
</comment>
<dbReference type="Pfam" id="PF02223">
    <property type="entry name" value="Thymidylate_kin"/>
    <property type="match status" value="1"/>
</dbReference>
<keyword evidence="6 12" id="KW-0547">Nucleotide-binding</keyword>
<evidence type="ECO:0000256" key="10">
    <source>
        <dbReference type="ARBA" id="ARBA00048743"/>
    </source>
</evidence>
<protein>
    <recommendedName>
        <fullName evidence="3 12">Thymidylate kinase</fullName>
        <ecNumber evidence="2 12">2.7.4.9</ecNumber>
    </recommendedName>
    <alternativeName>
        <fullName evidence="9 12">dTMP kinase</fullName>
    </alternativeName>
</protein>
<keyword evidence="4 12" id="KW-0808">Transferase</keyword>
<feature type="domain" description="Thymidylate kinase-like" evidence="13">
    <location>
        <begin position="10"/>
        <end position="200"/>
    </location>
</feature>
<evidence type="ECO:0000256" key="1">
    <source>
        <dbReference type="ARBA" id="ARBA00009776"/>
    </source>
</evidence>
<dbReference type="FunFam" id="3.40.50.300:FF:000225">
    <property type="entry name" value="Thymidylate kinase"/>
    <property type="match status" value="1"/>
</dbReference>
<dbReference type="Gene3D" id="3.40.50.300">
    <property type="entry name" value="P-loop containing nucleotide triphosphate hydrolases"/>
    <property type="match status" value="1"/>
</dbReference>
<dbReference type="EMBL" id="QKRX01000002">
    <property type="protein sequence ID" value="RAU19377.1"/>
    <property type="molecule type" value="Genomic_DNA"/>
</dbReference>
<comment type="catalytic activity">
    <reaction evidence="10 12">
        <text>dTMP + ATP = dTDP + ADP</text>
        <dbReference type="Rhea" id="RHEA:13517"/>
        <dbReference type="ChEBI" id="CHEBI:30616"/>
        <dbReference type="ChEBI" id="CHEBI:58369"/>
        <dbReference type="ChEBI" id="CHEBI:63528"/>
        <dbReference type="ChEBI" id="CHEBI:456216"/>
        <dbReference type="EC" id="2.7.4.9"/>
    </reaction>
</comment>
<evidence type="ECO:0000259" key="13">
    <source>
        <dbReference type="Pfam" id="PF02223"/>
    </source>
</evidence>
<evidence type="ECO:0000256" key="12">
    <source>
        <dbReference type="HAMAP-Rule" id="MF_00165"/>
    </source>
</evidence>
<keyword evidence="8 12" id="KW-0067">ATP-binding</keyword>
<evidence type="ECO:0000256" key="11">
    <source>
        <dbReference type="ARBA" id="ARBA00057735"/>
    </source>
</evidence>
<evidence type="ECO:0000256" key="8">
    <source>
        <dbReference type="ARBA" id="ARBA00022840"/>
    </source>
</evidence>
<dbReference type="OrthoDB" id="9774907at2"/>
<keyword evidence="5 12" id="KW-0545">Nucleotide biosynthesis</keyword>
<comment type="function">
    <text evidence="11 12">Phosphorylation of dTMP to form dTDP in both de novo and salvage pathways of dTTP synthesis.</text>
</comment>
<comment type="caution">
    <text evidence="14">The sequence shown here is derived from an EMBL/GenBank/DDBJ whole genome shotgun (WGS) entry which is preliminary data.</text>
</comment>
<evidence type="ECO:0000256" key="3">
    <source>
        <dbReference type="ARBA" id="ARBA00017144"/>
    </source>
</evidence>
<dbReference type="GO" id="GO:0006233">
    <property type="term" value="P:dTDP biosynthetic process"/>
    <property type="evidence" value="ECO:0007669"/>
    <property type="project" value="InterPro"/>
</dbReference>
<dbReference type="RefSeq" id="WP_112157641.1">
    <property type="nucleotide sequence ID" value="NZ_QKRX01000002.1"/>
</dbReference>
<gene>
    <name evidence="12" type="primary">tmk</name>
    <name evidence="14" type="ORF">DN062_03735</name>
</gene>
<dbReference type="PANTHER" id="PTHR10344:SF4">
    <property type="entry name" value="UMP-CMP KINASE 2, MITOCHONDRIAL"/>
    <property type="match status" value="1"/>
</dbReference>
<dbReference type="InterPro" id="IPR027417">
    <property type="entry name" value="P-loop_NTPase"/>
</dbReference>
<evidence type="ECO:0000313" key="15">
    <source>
        <dbReference type="Proteomes" id="UP000250744"/>
    </source>
</evidence>
<evidence type="ECO:0000256" key="2">
    <source>
        <dbReference type="ARBA" id="ARBA00012980"/>
    </source>
</evidence>
<dbReference type="PANTHER" id="PTHR10344">
    <property type="entry name" value="THYMIDYLATE KINASE"/>
    <property type="match status" value="1"/>
</dbReference>
<accession>A0A364NR79</accession>
<evidence type="ECO:0000256" key="9">
    <source>
        <dbReference type="ARBA" id="ARBA00029962"/>
    </source>
</evidence>
<evidence type="ECO:0000256" key="6">
    <source>
        <dbReference type="ARBA" id="ARBA00022741"/>
    </source>
</evidence>
<keyword evidence="7 12" id="KW-0418">Kinase</keyword>
<evidence type="ECO:0000256" key="5">
    <source>
        <dbReference type="ARBA" id="ARBA00022727"/>
    </source>
</evidence>